<dbReference type="Proteomes" id="UP001168821">
    <property type="component" value="Unassembled WGS sequence"/>
</dbReference>
<dbReference type="GO" id="GO:0006013">
    <property type="term" value="P:mannose metabolic process"/>
    <property type="evidence" value="ECO:0007669"/>
    <property type="project" value="InterPro"/>
</dbReference>
<dbReference type="SUPFAM" id="SSF88688">
    <property type="entry name" value="Families 57/38 glycoside transferase middle domain"/>
    <property type="match status" value="1"/>
</dbReference>
<evidence type="ECO:0000256" key="5">
    <source>
        <dbReference type="ARBA" id="ARBA00022801"/>
    </source>
</evidence>
<evidence type="ECO:0000256" key="6">
    <source>
        <dbReference type="ARBA" id="ARBA00022833"/>
    </source>
</evidence>
<dbReference type="Pfam" id="PF07748">
    <property type="entry name" value="Glyco_hydro_38C"/>
    <property type="match status" value="1"/>
</dbReference>
<dbReference type="SUPFAM" id="SSF88713">
    <property type="entry name" value="Glycoside hydrolase/deacetylase"/>
    <property type="match status" value="1"/>
</dbReference>
<proteinExistence type="inferred from homology"/>
<feature type="region of interest" description="Disordered" evidence="11">
    <location>
        <begin position="996"/>
        <end position="1019"/>
    </location>
</feature>
<dbReference type="Pfam" id="PF09261">
    <property type="entry name" value="Alpha-mann_mid"/>
    <property type="match status" value="1"/>
</dbReference>
<dbReference type="Pfam" id="PF17677">
    <property type="entry name" value="Glyco_hydro38C2"/>
    <property type="match status" value="1"/>
</dbReference>
<evidence type="ECO:0000256" key="10">
    <source>
        <dbReference type="RuleBase" id="RU361199"/>
    </source>
</evidence>
<evidence type="ECO:0000256" key="3">
    <source>
        <dbReference type="ARBA" id="ARBA00012752"/>
    </source>
</evidence>
<dbReference type="Gene3D" id="2.70.98.30">
    <property type="entry name" value="Golgi alpha-mannosidase II, domain 4"/>
    <property type="match status" value="1"/>
</dbReference>
<evidence type="ECO:0000256" key="4">
    <source>
        <dbReference type="ARBA" id="ARBA00022723"/>
    </source>
</evidence>
<evidence type="ECO:0000256" key="1">
    <source>
        <dbReference type="ARBA" id="ARBA00000365"/>
    </source>
</evidence>
<dbReference type="FunFam" id="3.20.110.10:FF:000001">
    <property type="entry name" value="Alpha-mannosidase"/>
    <property type="match status" value="1"/>
</dbReference>
<keyword evidence="4 10" id="KW-0479">Metal-binding</keyword>
<comment type="caution">
    <text evidence="13">The sequence shown here is derived from an EMBL/GenBank/DDBJ whole genome shotgun (WGS) entry which is preliminary data.</text>
</comment>
<evidence type="ECO:0000256" key="2">
    <source>
        <dbReference type="ARBA" id="ARBA00009792"/>
    </source>
</evidence>
<evidence type="ECO:0000256" key="8">
    <source>
        <dbReference type="ARBA" id="ARBA00023180"/>
    </source>
</evidence>
<dbReference type="InterPro" id="IPR028995">
    <property type="entry name" value="Glyco_hydro_57/38_cen_sf"/>
</dbReference>
<keyword evidence="5 10" id="KW-0378">Hydrolase</keyword>
<dbReference type="SMART" id="SM00872">
    <property type="entry name" value="Alpha-mann_mid"/>
    <property type="match status" value="1"/>
</dbReference>
<evidence type="ECO:0000256" key="7">
    <source>
        <dbReference type="ARBA" id="ARBA00023157"/>
    </source>
</evidence>
<dbReference type="FunFam" id="1.20.1270.50:FF:000003">
    <property type="entry name" value="Alpha-mannosidase"/>
    <property type="match status" value="1"/>
</dbReference>
<dbReference type="InterPro" id="IPR013780">
    <property type="entry name" value="Glyco_hydro_b"/>
</dbReference>
<evidence type="ECO:0000313" key="13">
    <source>
        <dbReference type="EMBL" id="KAJ3663688.1"/>
    </source>
</evidence>
<dbReference type="InterPro" id="IPR011330">
    <property type="entry name" value="Glyco_hydro/deAcase_b/a-brl"/>
</dbReference>
<dbReference type="GO" id="GO:0005764">
    <property type="term" value="C:lysosome"/>
    <property type="evidence" value="ECO:0007669"/>
    <property type="project" value="TreeGrafter"/>
</dbReference>
<dbReference type="Gene3D" id="2.60.40.1180">
    <property type="entry name" value="Golgi alpha-mannosidase II"/>
    <property type="match status" value="1"/>
</dbReference>
<dbReference type="InterPro" id="IPR015341">
    <property type="entry name" value="Glyco_hydro_38_cen"/>
</dbReference>
<gene>
    <name evidence="13" type="ORF">Zmor_007919</name>
</gene>
<dbReference type="PANTHER" id="PTHR11607">
    <property type="entry name" value="ALPHA-MANNOSIDASE"/>
    <property type="match status" value="1"/>
</dbReference>
<dbReference type="InterPro" id="IPR037094">
    <property type="entry name" value="Glyco_hydro_38_cen_sf"/>
</dbReference>
<keyword evidence="6 10" id="KW-0862">Zinc</keyword>
<organism evidence="13 14">
    <name type="scientific">Zophobas morio</name>
    <dbReference type="NCBI Taxonomy" id="2755281"/>
    <lineage>
        <taxon>Eukaryota</taxon>
        <taxon>Metazoa</taxon>
        <taxon>Ecdysozoa</taxon>
        <taxon>Arthropoda</taxon>
        <taxon>Hexapoda</taxon>
        <taxon>Insecta</taxon>
        <taxon>Pterygota</taxon>
        <taxon>Neoptera</taxon>
        <taxon>Endopterygota</taxon>
        <taxon>Coleoptera</taxon>
        <taxon>Polyphaga</taxon>
        <taxon>Cucujiformia</taxon>
        <taxon>Tenebrionidae</taxon>
        <taxon>Zophobas</taxon>
    </lineage>
</organism>
<dbReference type="GO" id="GO:0046872">
    <property type="term" value="F:metal ion binding"/>
    <property type="evidence" value="ECO:0007669"/>
    <property type="project" value="UniProtKB-KW"/>
</dbReference>
<keyword evidence="8" id="KW-0325">Glycoprotein</keyword>
<dbReference type="InterPro" id="IPR050843">
    <property type="entry name" value="Glycosyl_Hydrlase_38"/>
</dbReference>
<feature type="compositionally biased region" description="Acidic residues" evidence="11">
    <location>
        <begin position="968"/>
        <end position="977"/>
    </location>
</feature>
<dbReference type="InterPro" id="IPR000602">
    <property type="entry name" value="Glyco_hydro_38_N"/>
</dbReference>
<dbReference type="EMBL" id="JALNTZ010000002">
    <property type="protein sequence ID" value="KAJ3663688.1"/>
    <property type="molecule type" value="Genomic_DNA"/>
</dbReference>
<dbReference type="Gene3D" id="1.20.1270.50">
    <property type="entry name" value="Glycoside hydrolase family 38, central domain"/>
    <property type="match status" value="2"/>
</dbReference>
<dbReference type="Pfam" id="PF01074">
    <property type="entry name" value="Glyco_hydro_38N"/>
    <property type="match status" value="1"/>
</dbReference>
<dbReference type="InterPro" id="IPR011682">
    <property type="entry name" value="Glyco_hydro_38_C"/>
</dbReference>
<comment type="catalytic activity">
    <reaction evidence="1">
        <text>Hydrolysis of terminal, non-reducing alpha-D-mannose residues in alpha-D-mannosides.</text>
        <dbReference type="EC" id="3.2.1.24"/>
    </reaction>
</comment>
<evidence type="ECO:0000313" key="14">
    <source>
        <dbReference type="Proteomes" id="UP001168821"/>
    </source>
</evidence>
<feature type="domain" description="Glycoside hydrolase family 38 central" evidence="12">
    <location>
        <begin position="359"/>
        <end position="435"/>
    </location>
</feature>
<accession>A0AA38ITM4</accession>
<reference evidence="13" key="1">
    <citation type="journal article" date="2023" name="G3 (Bethesda)">
        <title>Whole genome assemblies of Zophobas morio and Tenebrio molitor.</title>
        <authorList>
            <person name="Kaur S."/>
            <person name="Stinson S.A."/>
            <person name="diCenzo G.C."/>
        </authorList>
    </citation>
    <scope>NUCLEOTIDE SEQUENCE</scope>
    <source>
        <strain evidence="13">QUZm001</strain>
    </source>
</reference>
<dbReference type="InterPro" id="IPR011013">
    <property type="entry name" value="Gal_mutarotase_sf_dom"/>
</dbReference>
<evidence type="ECO:0000256" key="11">
    <source>
        <dbReference type="SAM" id="MobiDB-lite"/>
    </source>
</evidence>
<comment type="cofactor">
    <cofactor evidence="10">
        <name>Zn(2+)</name>
        <dbReference type="ChEBI" id="CHEBI:29105"/>
    </cofactor>
    <text evidence="10">Binds 1 zinc ion per subunit.</text>
</comment>
<evidence type="ECO:0000256" key="9">
    <source>
        <dbReference type="ARBA" id="ARBA00023295"/>
    </source>
</evidence>
<comment type="similarity">
    <text evidence="2 10">Belongs to the glycosyl hydrolase 38 family.</text>
</comment>
<dbReference type="PANTHER" id="PTHR11607:SF3">
    <property type="entry name" value="LYSOSOMAL ALPHA-MANNOSIDASE"/>
    <property type="match status" value="1"/>
</dbReference>
<feature type="chain" id="PRO_5041482214" description="Alpha-mannosidase" evidence="10">
    <location>
        <begin position="22"/>
        <end position="1037"/>
    </location>
</feature>
<dbReference type="InterPro" id="IPR041147">
    <property type="entry name" value="GH38_C"/>
</dbReference>
<dbReference type="GO" id="GO:0030246">
    <property type="term" value="F:carbohydrate binding"/>
    <property type="evidence" value="ECO:0007669"/>
    <property type="project" value="InterPro"/>
</dbReference>
<keyword evidence="9 10" id="KW-0326">Glycosidase</keyword>
<dbReference type="FunFam" id="2.70.98.30:FF:000003">
    <property type="entry name" value="Alpha-mannosidase"/>
    <property type="match status" value="1"/>
</dbReference>
<keyword evidence="14" id="KW-1185">Reference proteome</keyword>
<dbReference type="FunFam" id="1.20.1270.50:FF:000002">
    <property type="entry name" value="Alpha-mannosidase"/>
    <property type="match status" value="1"/>
</dbReference>
<dbReference type="AlphaFoldDB" id="A0AA38ITM4"/>
<protein>
    <recommendedName>
        <fullName evidence="3 10">Alpha-mannosidase</fullName>
        <ecNumber evidence="10">3.2.1.-</ecNumber>
    </recommendedName>
</protein>
<sequence>MRNYIVPTVLILVLNSFSVKSSPVKPKNLETCQSCHPLVDGKINVHLVPHSHDDVGWLKTFSQYYYGTGDFTTYENAGVQYILNSTIKALKAKPDRRFIQVETAFFWKWWLHQDEATKQDTIDLVNNGQLEMINGAWSMNDEAAAHYQSIIDQFTWGFRILAKTVGECARPKIGWQIDPFGHSREHGSICKQFGFEGLVVGRIDYRDKARRKSNQSLDFIWKTSNNLNNSELFTTMFPDFYVDEPGYRFDVLHGNTIEDSNLNDKVNGFAKILDTYRKYYQTSNIMMPMGNDFTYQVAERNFKNMDKLIKGFQNHQTYNVFYSTPSCYIKAVQDEVRQKSIVLEEKTDDFFPYASNSNSYWTGYFTSRPTLKRFERIGNKVLQSVKQLATFSRIKDQDHDIYTLDLRQAMGVLQHHDAITGTEKQFVANDYAKLLDSAIKKAEEPLSEIITTLLGKNGSPNLNLNFSSCLLTNITVCDNSQKERFVVVVQNPLSRSVTHYVRLPVNSDGFKITGPDGEESFDVFESIHKFDYVRAKIASKELVFAARNLPPLGVKLYYVEKTSLSKRFKPFKKLTEDLYFGTKSNGFIVDYASGKVKSVTIKGITRQVNQEFLTYRTTSSGAYLFRPYDKAAAPIASKVGTYALGSFVDEYHQVINTEVTQITRVYKGENDAYIEFDWLVGNLQYIDSYGKELVTRYTIQDFNNNETFYTDSNGREMIKRQLNHRNDYSYDPSSSPVTGNYYPVTSKIGIKDETNKFQMAVLNDRAQGGTSLTEGSIELMLHRRLTQDDGLGVGETLNEKQYGQGLYARGRHFLTFGSTEANGTAAFERNLAEEVLLSPLVLLADVSTEGLTLEKIQGLLEFKFEGLTASLPQNVHILTLEPWIDSYLLRLEHILERGEDEELSKPVTVDLNKLFTLFSITKIRETSLGANEFLEDSEVGVTKTVTLEPMQIRTFIFETDGNNSGGNDDSDGDDDDDYSKGGDTNLAKYELFRQTRVPPPLRPSIRTGRERQVGKPYQEKLFTLQKAQSGRWHKMDS</sequence>
<dbReference type="CDD" id="cd10810">
    <property type="entry name" value="GH38N_AMII_LAM_like"/>
    <property type="match status" value="1"/>
</dbReference>
<keyword evidence="10" id="KW-0732">Signal</keyword>
<feature type="signal peptide" evidence="10">
    <location>
        <begin position="1"/>
        <end position="21"/>
    </location>
</feature>
<dbReference type="SUPFAM" id="SSF74650">
    <property type="entry name" value="Galactose mutarotase-like"/>
    <property type="match status" value="1"/>
</dbReference>
<evidence type="ECO:0000259" key="12">
    <source>
        <dbReference type="SMART" id="SM00872"/>
    </source>
</evidence>
<dbReference type="EC" id="3.2.1.-" evidence="10"/>
<keyword evidence="7" id="KW-1015">Disulfide bond</keyword>
<feature type="region of interest" description="Disordered" evidence="11">
    <location>
        <begin position="958"/>
        <end position="983"/>
    </location>
</feature>
<name>A0AA38ITM4_9CUCU</name>
<dbReference type="Gene3D" id="3.20.110.10">
    <property type="entry name" value="Glycoside hydrolase 38, N terminal domain"/>
    <property type="match status" value="1"/>
</dbReference>
<dbReference type="GO" id="GO:0004559">
    <property type="term" value="F:alpha-mannosidase activity"/>
    <property type="evidence" value="ECO:0007669"/>
    <property type="project" value="UniProtKB-EC"/>
</dbReference>
<dbReference type="Gene3D" id="2.60.40.1360">
    <property type="match status" value="1"/>
</dbReference>
<dbReference type="InterPro" id="IPR027291">
    <property type="entry name" value="Glyco_hydro_38_N_sf"/>
</dbReference>